<evidence type="ECO:0000256" key="2">
    <source>
        <dbReference type="SAM" id="SignalP"/>
    </source>
</evidence>
<keyword evidence="2" id="KW-0732">Signal</keyword>
<accession>A0A849HTP0</accession>
<evidence type="ECO:0008006" key="5">
    <source>
        <dbReference type="Google" id="ProtNLM"/>
    </source>
</evidence>
<dbReference type="Proteomes" id="UP000588586">
    <property type="component" value="Unassembled WGS sequence"/>
</dbReference>
<keyword evidence="4" id="KW-1185">Reference proteome</keyword>
<gene>
    <name evidence="3" type="ORF">HJG52_18380</name>
</gene>
<organism evidence="3 4">
    <name type="scientific">Knoellia koreensis</name>
    <dbReference type="NCBI Taxonomy" id="2730921"/>
    <lineage>
        <taxon>Bacteria</taxon>
        <taxon>Bacillati</taxon>
        <taxon>Actinomycetota</taxon>
        <taxon>Actinomycetes</taxon>
        <taxon>Micrococcales</taxon>
        <taxon>Intrasporangiaceae</taxon>
        <taxon>Knoellia</taxon>
    </lineage>
</organism>
<dbReference type="RefSeq" id="WP_171245073.1">
    <property type="nucleotide sequence ID" value="NZ_JABEPQ010000005.1"/>
</dbReference>
<evidence type="ECO:0000256" key="1">
    <source>
        <dbReference type="SAM" id="MobiDB-lite"/>
    </source>
</evidence>
<dbReference type="AlphaFoldDB" id="A0A849HTP0"/>
<dbReference type="PROSITE" id="PS51257">
    <property type="entry name" value="PROKAR_LIPOPROTEIN"/>
    <property type="match status" value="1"/>
</dbReference>
<protein>
    <recommendedName>
        <fullName evidence="5">Lipoprotein</fullName>
    </recommendedName>
</protein>
<feature type="compositionally biased region" description="Polar residues" evidence="1">
    <location>
        <begin position="31"/>
        <end position="46"/>
    </location>
</feature>
<feature type="region of interest" description="Disordered" evidence="1">
    <location>
        <begin position="26"/>
        <end position="46"/>
    </location>
</feature>
<evidence type="ECO:0000313" key="4">
    <source>
        <dbReference type="Proteomes" id="UP000588586"/>
    </source>
</evidence>
<proteinExistence type="predicted"/>
<comment type="caution">
    <text evidence="3">The sequence shown here is derived from an EMBL/GenBank/DDBJ whole genome shotgun (WGS) entry which is preliminary data.</text>
</comment>
<feature type="signal peptide" evidence="2">
    <location>
        <begin position="1"/>
        <end position="23"/>
    </location>
</feature>
<dbReference type="EMBL" id="JABEPQ010000005">
    <property type="protein sequence ID" value="NNM47957.1"/>
    <property type="molecule type" value="Genomic_DNA"/>
</dbReference>
<feature type="chain" id="PRO_5032408428" description="Lipoprotein" evidence="2">
    <location>
        <begin position="24"/>
        <end position="142"/>
    </location>
</feature>
<evidence type="ECO:0000313" key="3">
    <source>
        <dbReference type="EMBL" id="NNM47957.1"/>
    </source>
</evidence>
<name>A0A849HTP0_9MICO</name>
<reference evidence="3 4" key="1">
    <citation type="submission" date="2020-04" db="EMBL/GenBank/DDBJ databases">
        <title>Knoellia sp. isolate from air conditioner.</title>
        <authorList>
            <person name="Chea S."/>
            <person name="Kim D.-U."/>
        </authorList>
    </citation>
    <scope>NUCLEOTIDE SEQUENCE [LARGE SCALE GENOMIC DNA]</scope>
    <source>
        <strain evidence="3 4">DB2414S</strain>
    </source>
</reference>
<sequence>MRLRTTVLTAGCAASLLALGACSGDGRTDDPTVTTGPSTVTAAPRTSQPAGAIAALSKVSCEFTDGAWSFKATLKNPDKERTTFTVMVAVAKTEGGTVVGSKTFTETLDPGQSKELAAAKFVKGKEKGNTCVPSATKAPAKS</sequence>